<protein>
    <recommendedName>
        <fullName evidence="3">Reverse transcriptase Ty1/copia-type domain-containing protein</fullName>
    </recommendedName>
</protein>
<dbReference type="RefSeq" id="XP_062716978.1">
    <property type="nucleotide sequence ID" value="XM_062860994.1"/>
</dbReference>
<dbReference type="EnsemblMetazoa" id="AALFPA23_017298.R25224">
    <property type="protein sequence ID" value="AALFPA23_017298.P25224"/>
    <property type="gene ID" value="AALFPA23_017298"/>
</dbReference>
<reference evidence="1" key="2">
    <citation type="submission" date="2025-05" db="UniProtKB">
        <authorList>
            <consortium name="EnsemblMetazoa"/>
        </authorList>
    </citation>
    <scope>IDENTIFICATION</scope>
    <source>
        <strain evidence="1">Foshan</strain>
    </source>
</reference>
<dbReference type="Proteomes" id="UP000069940">
    <property type="component" value="Unassembled WGS sequence"/>
</dbReference>
<dbReference type="GeneID" id="134292156"/>
<reference evidence="2" key="1">
    <citation type="journal article" date="2015" name="Proc. Natl. Acad. Sci. U.S.A.">
        <title>Genome sequence of the Asian Tiger mosquito, Aedes albopictus, reveals insights into its biology, genetics, and evolution.</title>
        <authorList>
            <person name="Chen X.G."/>
            <person name="Jiang X."/>
            <person name="Gu J."/>
            <person name="Xu M."/>
            <person name="Wu Y."/>
            <person name="Deng Y."/>
            <person name="Zhang C."/>
            <person name="Bonizzoni M."/>
            <person name="Dermauw W."/>
            <person name="Vontas J."/>
            <person name="Armbruster P."/>
            <person name="Huang X."/>
            <person name="Yang Y."/>
            <person name="Zhang H."/>
            <person name="He W."/>
            <person name="Peng H."/>
            <person name="Liu Y."/>
            <person name="Wu K."/>
            <person name="Chen J."/>
            <person name="Lirakis M."/>
            <person name="Topalis P."/>
            <person name="Van Leeuwen T."/>
            <person name="Hall A.B."/>
            <person name="Jiang X."/>
            <person name="Thorpe C."/>
            <person name="Mueller R.L."/>
            <person name="Sun C."/>
            <person name="Waterhouse R.M."/>
            <person name="Yan G."/>
            <person name="Tu Z.J."/>
            <person name="Fang X."/>
            <person name="James A.A."/>
        </authorList>
    </citation>
    <scope>NUCLEOTIDE SEQUENCE [LARGE SCALE GENOMIC DNA]</scope>
    <source>
        <strain evidence="2">Foshan</strain>
    </source>
</reference>
<dbReference type="CDD" id="cd09272">
    <property type="entry name" value="RNase_HI_RT_Ty1"/>
    <property type="match status" value="1"/>
</dbReference>
<name>A0ABM1ZCU4_AEDAL</name>
<evidence type="ECO:0000313" key="1">
    <source>
        <dbReference type="EnsemblMetazoa" id="AALFPA23_017298.P25224"/>
    </source>
</evidence>
<proteinExistence type="predicted"/>
<organism evidence="1 2">
    <name type="scientific">Aedes albopictus</name>
    <name type="common">Asian tiger mosquito</name>
    <name type="synonym">Stegomyia albopicta</name>
    <dbReference type="NCBI Taxonomy" id="7160"/>
    <lineage>
        <taxon>Eukaryota</taxon>
        <taxon>Metazoa</taxon>
        <taxon>Ecdysozoa</taxon>
        <taxon>Arthropoda</taxon>
        <taxon>Hexapoda</taxon>
        <taxon>Insecta</taxon>
        <taxon>Pterygota</taxon>
        <taxon>Neoptera</taxon>
        <taxon>Endopterygota</taxon>
        <taxon>Diptera</taxon>
        <taxon>Nematocera</taxon>
        <taxon>Culicoidea</taxon>
        <taxon>Culicidae</taxon>
        <taxon>Culicinae</taxon>
        <taxon>Aedini</taxon>
        <taxon>Aedes</taxon>
        <taxon>Stegomyia</taxon>
    </lineage>
</organism>
<dbReference type="PANTHER" id="PTHR11439:SF483">
    <property type="entry name" value="PEPTIDE SYNTHASE GLIP-LIKE, PUTATIVE (AFU_ORTHOLOGUE AFUA_3G12920)-RELATED"/>
    <property type="match status" value="1"/>
</dbReference>
<keyword evidence="2" id="KW-1185">Reference proteome</keyword>
<sequence>MSMSACTATCRANFKLTALKDITNYQGIQVERTNFGSFLLNQSAYIRKIAESFGVDKAKPSKISMDPAWISERERYQSLVGALLYVAVGTRPDIAIAASILGRKVSQPSEADWIEAKRTLRYLTTTADLKLEFGGTGELEGFVDADWPGDKADRQYNSGFMFKLGDGAISWAARKQQCVSLSSTEAEYVALSEASQKLLWLTKVVPDVDEDVIKPVVMHEDNPSCITMLSSTGGRSRRAKHIDTRFNK</sequence>
<dbReference type="PANTHER" id="PTHR11439">
    <property type="entry name" value="GAG-POL-RELATED RETROTRANSPOSON"/>
    <property type="match status" value="1"/>
</dbReference>
<accession>A0ABM1ZCU4</accession>
<evidence type="ECO:0008006" key="3">
    <source>
        <dbReference type="Google" id="ProtNLM"/>
    </source>
</evidence>
<evidence type="ECO:0000313" key="2">
    <source>
        <dbReference type="Proteomes" id="UP000069940"/>
    </source>
</evidence>